<evidence type="ECO:0000256" key="4">
    <source>
        <dbReference type="ARBA" id="ARBA00022679"/>
    </source>
</evidence>
<keyword evidence="8" id="KW-0902">Two-component regulatory system</keyword>
<dbReference type="Gene3D" id="3.30.565.10">
    <property type="entry name" value="Histidine kinase-like ATPase, C-terminal domain"/>
    <property type="match status" value="1"/>
</dbReference>
<dbReference type="STRING" id="1742973.COMA2_140042"/>
<dbReference type="InterPro" id="IPR035965">
    <property type="entry name" value="PAS-like_dom_sf"/>
</dbReference>
<name>A0A0S4L7P4_9BACT</name>
<evidence type="ECO:0000256" key="5">
    <source>
        <dbReference type="ARBA" id="ARBA00022741"/>
    </source>
</evidence>
<dbReference type="InterPro" id="IPR011006">
    <property type="entry name" value="CheY-like_superfamily"/>
</dbReference>
<feature type="domain" description="Response regulatory" evidence="12">
    <location>
        <begin position="560"/>
        <end position="676"/>
    </location>
</feature>
<dbReference type="PROSITE" id="PS50109">
    <property type="entry name" value="HIS_KIN"/>
    <property type="match status" value="1"/>
</dbReference>
<dbReference type="SMART" id="SM00448">
    <property type="entry name" value="REC"/>
    <property type="match status" value="1"/>
</dbReference>
<dbReference type="EMBL" id="CZPZ01000006">
    <property type="protein sequence ID" value="CUS33715.1"/>
    <property type="molecule type" value="Genomic_DNA"/>
</dbReference>
<dbReference type="GO" id="GO:0005524">
    <property type="term" value="F:ATP binding"/>
    <property type="evidence" value="ECO:0007669"/>
    <property type="project" value="UniProtKB-KW"/>
</dbReference>
<dbReference type="SUPFAM" id="SSF55785">
    <property type="entry name" value="PYP-like sensor domain (PAS domain)"/>
    <property type="match status" value="2"/>
</dbReference>
<dbReference type="InterPro" id="IPR005467">
    <property type="entry name" value="His_kinase_dom"/>
</dbReference>
<dbReference type="InterPro" id="IPR013655">
    <property type="entry name" value="PAS_fold_3"/>
</dbReference>
<dbReference type="SMART" id="SM00387">
    <property type="entry name" value="HATPase_c"/>
    <property type="match status" value="1"/>
</dbReference>
<dbReference type="InterPro" id="IPR000700">
    <property type="entry name" value="PAS-assoc_C"/>
</dbReference>
<keyword evidence="16" id="KW-1185">Reference proteome</keyword>
<dbReference type="Proteomes" id="UP000198736">
    <property type="component" value="Unassembled WGS sequence"/>
</dbReference>
<dbReference type="Gene3D" id="3.40.50.2300">
    <property type="match status" value="1"/>
</dbReference>
<feature type="domain" description="PAC" evidence="14">
    <location>
        <begin position="100"/>
        <end position="154"/>
    </location>
</feature>
<dbReference type="InterPro" id="IPR003661">
    <property type="entry name" value="HisK_dim/P_dom"/>
</dbReference>
<dbReference type="PROSITE" id="PS50110">
    <property type="entry name" value="RESPONSE_REGULATORY"/>
    <property type="match status" value="1"/>
</dbReference>
<dbReference type="GO" id="GO:0000155">
    <property type="term" value="F:phosphorelay sensor kinase activity"/>
    <property type="evidence" value="ECO:0007669"/>
    <property type="project" value="InterPro"/>
</dbReference>
<dbReference type="PRINTS" id="PR00344">
    <property type="entry name" value="BCTRLSENSOR"/>
</dbReference>
<evidence type="ECO:0000259" key="14">
    <source>
        <dbReference type="PROSITE" id="PS50113"/>
    </source>
</evidence>
<gene>
    <name evidence="15" type="ORF">COMA2_140042</name>
</gene>
<dbReference type="SMART" id="SM00091">
    <property type="entry name" value="PAS"/>
    <property type="match status" value="2"/>
</dbReference>
<keyword evidence="5" id="KW-0547">Nucleotide-binding</keyword>
<dbReference type="SUPFAM" id="SSF47384">
    <property type="entry name" value="Homodimeric domain of signal transducing histidine kinase"/>
    <property type="match status" value="1"/>
</dbReference>
<dbReference type="OrthoDB" id="9783713at2"/>
<dbReference type="PROSITE" id="PS50113">
    <property type="entry name" value="PAC"/>
    <property type="match status" value="2"/>
</dbReference>
<dbReference type="Gene3D" id="2.10.70.100">
    <property type="match status" value="1"/>
</dbReference>
<sequence length="711" mass="77714">MAAGLFLGVLLLLSYILWILIRQRQENVLHSTIIAATNCSVLVTDARVSHHPIVYVNPAFLALTGYAEQEVIGHTTSILTGPDTDRASMEKLAMALQDGWACRVRICHYRKSGSSFWSDVSLSPVKDRLGRVTSVVWTMSEVSQLGQVAETFDRTQDEDAAARRRAEEALQDSEARRDLAVQLGQVGFFEYDYRAGSLSWSPILRHLYGVGADEPASWQRCLELVHPDDRDRVTSMVQRAGVAAGDGLDEIEYRLVRPDGAMRHISLRSRTSFDSDGSSSQPVRTLGAVVDVTDRKRVETRWRETARMEAIGTFAGGIAHELNNGLTAVLGFSELALPLIPAEAKSHRHVRQVITAAQKSRELIQQLLAFGGQNDQGRCPLLFHSLAKESLRFLRPTIPLWIELRTQIAHATNPISANAMQMHEMIFHLVDHAVRAMQRTGGILEVQLRNQEFDTDQIMTSGRLSAGRYVCLSARNTSEGIDPQSLHRLFDSFAMSTVTSEGQGIGLAVIYGIVSTHGGTLAVESQTGVGETVSVYLPVLRACASSTTQQDDPLPHGSECILFVDDEDAVVRFGREVLTFLGYHAVVCRTAVEALEVFQAEPNRFDLLITDRTMPGMSGDRLAGECRRLRPDLSVILCSGSHGAPGLDGVCSQGVTECLLKPVALHELAYAIRRALDQSPTYSESTGAPADAGPESSSISMEVSDAVGPRG</sequence>
<protein>
    <recommendedName>
        <fullName evidence="2">histidine kinase</fullName>
        <ecNumber evidence="2">2.7.13.3</ecNumber>
    </recommendedName>
</protein>
<accession>A0A0S4L7P4</accession>
<dbReference type="InterPro" id="IPR004358">
    <property type="entry name" value="Sig_transdc_His_kin-like_C"/>
</dbReference>
<dbReference type="EC" id="2.7.13.3" evidence="2"/>
<keyword evidence="6" id="KW-0418">Kinase</keyword>
<feature type="domain" description="PAC" evidence="14">
    <location>
        <begin position="249"/>
        <end position="304"/>
    </location>
</feature>
<dbReference type="Pfam" id="PF13426">
    <property type="entry name" value="PAS_9"/>
    <property type="match status" value="1"/>
</dbReference>
<reference evidence="16" key="1">
    <citation type="submission" date="2015-10" db="EMBL/GenBank/DDBJ databases">
        <authorList>
            <person name="Luecker S."/>
            <person name="Luecker S."/>
        </authorList>
    </citation>
    <scope>NUCLEOTIDE SEQUENCE [LARGE SCALE GENOMIC DNA]</scope>
</reference>
<dbReference type="Pfam" id="PF00072">
    <property type="entry name" value="Response_reg"/>
    <property type="match status" value="1"/>
</dbReference>
<feature type="domain" description="PAS" evidence="13">
    <location>
        <begin position="173"/>
        <end position="240"/>
    </location>
</feature>
<evidence type="ECO:0000259" key="11">
    <source>
        <dbReference type="PROSITE" id="PS50109"/>
    </source>
</evidence>
<evidence type="ECO:0000313" key="16">
    <source>
        <dbReference type="Proteomes" id="UP000198736"/>
    </source>
</evidence>
<dbReference type="SMART" id="SM00388">
    <property type="entry name" value="HisKA"/>
    <property type="match status" value="1"/>
</dbReference>
<dbReference type="InterPro" id="IPR000014">
    <property type="entry name" value="PAS"/>
</dbReference>
<evidence type="ECO:0000259" key="13">
    <source>
        <dbReference type="PROSITE" id="PS50112"/>
    </source>
</evidence>
<evidence type="ECO:0000256" key="10">
    <source>
        <dbReference type="SAM" id="MobiDB-lite"/>
    </source>
</evidence>
<feature type="region of interest" description="Disordered" evidence="10">
    <location>
        <begin position="680"/>
        <end position="711"/>
    </location>
</feature>
<dbReference type="InterPro" id="IPR036097">
    <property type="entry name" value="HisK_dim/P_sf"/>
</dbReference>
<evidence type="ECO:0000256" key="7">
    <source>
        <dbReference type="ARBA" id="ARBA00022840"/>
    </source>
</evidence>
<dbReference type="Pfam" id="PF00512">
    <property type="entry name" value="HisKA"/>
    <property type="match status" value="1"/>
</dbReference>
<evidence type="ECO:0000256" key="6">
    <source>
        <dbReference type="ARBA" id="ARBA00022777"/>
    </source>
</evidence>
<dbReference type="PROSITE" id="PS50112">
    <property type="entry name" value="PAS"/>
    <property type="match status" value="2"/>
</dbReference>
<feature type="domain" description="Histidine kinase" evidence="11">
    <location>
        <begin position="317"/>
        <end position="541"/>
    </location>
</feature>
<organism evidence="15 16">
    <name type="scientific">Candidatus Nitrospira nitrificans</name>
    <dbReference type="NCBI Taxonomy" id="1742973"/>
    <lineage>
        <taxon>Bacteria</taxon>
        <taxon>Pseudomonadati</taxon>
        <taxon>Nitrospirota</taxon>
        <taxon>Nitrospiria</taxon>
        <taxon>Nitrospirales</taxon>
        <taxon>Nitrospiraceae</taxon>
        <taxon>Nitrospira</taxon>
    </lineage>
</organism>
<dbReference type="PANTHER" id="PTHR43065:SF46">
    <property type="entry name" value="C4-DICARBOXYLATE TRANSPORT SENSOR PROTEIN DCTB"/>
    <property type="match status" value="1"/>
</dbReference>
<dbReference type="InterPro" id="IPR001610">
    <property type="entry name" value="PAC"/>
</dbReference>
<dbReference type="Gene3D" id="1.10.287.130">
    <property type="match status" value="1"/>
</dbReference>
<keyword evidence="4" id="KW-0808">Transferase</keyword>
<evidence type="ECO:0000256" key="8">
    <source>
        <dbReference type="ARBA" id="ARBA00023012"/>
    </source>
</evidence>
<dbReference type="CDD" id="cd00082">
    <property type="entry name" value="HisKA"/>
    <property type="match status" value="1"/>
</dbReference>
<dbReference type="Gene3D" id="3.30.450.20">
    <property type="entry name" value="PAS domain"/>
    <property type="match status" value="2"/>
</dbReference>
<evidence type="ECO:0000313" key="15">
    <source>
        <dbReference type="EMBL" id="CUS33715.1"/>
    </source>
</evidence>
<dbReference type="SMART" id="SM00086">
    <property type="entry name" value="PAC"/>
    <property type="match status" value="2"/>
</dbReference>
<feature type="modified residue" description="4-aspartylphosphate" evidence="9">
    <location>
        <position position="611"/>
    </location>
</feature>
<dbReference type="InterPro" id="IPR003594">
    <property type="entry name" value="HATPase_dom"/>
</dbReference>
<evidence type="ECO:0000259" key="12">
    <source>
        <dbReference type="PROSITE" id="PS50110"/>
    </source>
</evidence>
<dbReference type="Pfam" id="PF02518">
    <property type="entry name" value="HATPase_c"/>
    <property type="match status" value="1"/>
</dbReference>
<comment type="catalytic activity">
    <reaction evidence="1">
        <text>ATP + protein L-histidine = ADP + protein N-phospho-L-histidine.</text>
        <dbReference type="EC" id="2.7.13.3"/>
    </reaction>
</comment>
<evidence type="ECO:0000256" key="1">
    <source>
        <dbReference type="ARBA" id="ARBA00000085"/>
    </source>
</evidence>
<dbReference type="SUPFAM" id="SSF52172">
    <property type="entry name" value="CheY-like"/>
    <property type="match status" value="1"/>
</dbReference>
<dbReference type="PANTHER" id="PTHR43065">
    <property type="entry name" value="SENSOR HISTIDINE KINASE"/>
    <property type="match status" value="1"/>
</dbReference>
<dbReference type="CDD" id="cd00130">
    <property type="entry name" value="PAS"/>
    <property type="match status" value="2"/>
</dbReference>
<evidence type="ECO:0000256" key="2">
    <source>
        <dbReference type="ARBA" id="ARBA00012438"/>
    </source>
</evidence>
<evidence type="ECO:0000256" key="9">
    <source>
        <dbReference type="PROSITE-ProRule" id="PRU00169"/>
    </source>
</evidence>
<dbReference type="Pfam" id="PF08447">
    <property type="entry name" value="PAS_3"/>
    <property type="match status" value="1"/>
</dbReference>
<dbReference type="SUPFAM" id="SSF55874">
    <property type="entry name" value="ATPase domain of HSP90 chaperone/DNA topoisomerase II/histidine kinase"/>
    <property type="match status" value="1"/>
</dbReference>
<dbReference type="NCBIfam" id="TIGR00229">
    <property type="entry name" value="sensory_box"/>
    <property type="match status" value="2"/>
</dbReference>
<dbReference type="InterPro" id="IPR001789">
    <property type="entry name" value="Sig_transdc_resp-reg_receiver"/>
</dbReference>
<proteinExistence type="predicted"/>
<feature type="domain" description="PAS" evidence="13">
    <location>
        <begin position="33"/>
        <end position="99"/>
    </location>
</feature>
<keyword evidence="7" id="KW-0067">ATP-binding</keyword>
<dbReference type="RefSeq" id="WP_090895279.1">
    <property type="nucleotide sequence ID" value="NZ_CZPZ01000006.1"/>
</dbReference>
<dbReference type="AlphaFoldDB" id="A0A0S4L7P4"/>
<evidence type="ECO:0000256" key="3">
    <source>
        <dbReference type="ARBA" id="ARBA00022553"/>
    </source>
</evidence>
<dbReference type="InterPro" id="IPR036890">
    <property type="entry name" value="HATPase_C_sf"/>
</dbReference>
<keyword evidence="3 9" id="KW-0597">Phosphoprotein</keyword>